<feature type="compositionally biased region" description="Basic and acidic residues" evidence="1">
    <location>
        <begin position="171"/>
        <end position="196"/>
    </location>
</feature>
<keyword evidence="3" id="KW-1185">Reference proteome</keyword>
<name>A0A803Q337_CANSA</name>
<organism evidence="2 3">
    <name type="scientific">Cannabis sativa</name>
    <name type="common">Hemp</name>
    <name type="synonym">Marijuana</name>
    <dbReference type="NCBI Taxonomy" id="3483"/>
    <lineage>
        <taxon>Eukaryota</taxon>
        <taxon>Viridiplantae</taxon>
        <taxon>Streptophyta</taxon>
        <taxon>Embryophyta</taxon>
        <taxon>Tracheophyta</taxon>
        <taxon>Spermatophyta</taxon>
        <taxon>Magnoliopsida</taxon>
        <taxon>eudicotyledons</taxon>
        <taxon>Gunneridae</taxon>
        <taxon>Pentapetalae</taxon>
        <taxon>rosids</taxon>
        <taxon>fabids</taxon>
        <taxon>Rosales</taxon>
        <taxon>Cannabaceae</taxon>
        <taxon>Cannabis</taxon>
    </lineage>
</organism>
<feature type="region of interest" description="Disordered" evidence="1">
    <location>
        <begin position="154"/>
        <end position="202"/>
    </location>
</feature>
<dbReference type="Proteomes" id="UP000596661">
    <property type="component" value="Chromosome 7"/>
</dbReference>
<dbReference type="EMBL" id="UZAU01000669">
    <property type="status" value="NOT_ANNOTATED_CDS"/>
    <property type="molecule type" value="Genomic_DNA"/>
</dbReference>
<dbReference type="Gramene" id="evm.model.07.1552">
    <property type="protein sequence ID" value="cds.evm.model.07.1552"/>
    <property type="gene ID" value="evm.TU.07.1552"/>
</dbReference>
<dbReference type="EnsemblPlants" id="evm.model.07.1552">
    <property type="protein sequence ID" value="cds.evm.model.07.1552"/>
    <property type="gene ID" value="evm.TU.07.1552"/>
</dbReference>
<evidence type="ECO:0000256" key="1">
    <source>
        <dbReference type="SAM" id="MobiDB-lite"/>
    </source>
</evidence>
<reference evidence="2" key="2">
    <citation type="submission" date="2021-03" db="UniProtKB">
        <authorList>
            <consortium name="EnsemblPlants"/>
        </authorList>
    </citation>
    <scope>IDENTIFICATION</scope>
</reference>
<evidence type="ECO:0000313" key="2">
    <source>
        <dbReference type="EnsemblPlants" id="cds.evm.model.07.1552"/>
    </source>
</evidence>
<accession>A0A803Q337</accession>
<sequence>MLLSSISMYECIPAVANKYVELRDHINNSVLRICRWRTTWKCKKSPSYSGVVEALGDSKDIKSIISRTKREKKMPHMQGFIRISKSKSNNLIDILIAVLEFGGTINWTDDTDRHESCGNVDVRNEEQHTVTNEEQPSGQATKVGNTIHVQPMSEATRDDLPVVAPGQQSPHCERQHTHVEEEHSSHSERQHTHVEEQSTPYYEEQPLQDDVEGESYQVVQENPKRVLKCSHYLEPPYTDRFHYTKAHRGDHIQFDPLRNIDSGKQKRFDDALFGIRRRKHLYQDVIAQNAIILDENFPQLVTINLKSNLDMIHNELSRYISGESPHLRDIQTLELIVYDCSIGVTTSKELDDLMLPL</sequence>
<dbReference type="AlphaFoldDB" id="A0A803Q337"/>
<reference evidence="2" key="1">
    <citation type="submission" date="2018-11" db="EMBL/GenBank/DDBJ databases">
        <authorList>
            <person name="Grassa J C."/>
        </authorList>
    </citation>
    <scope>NUCLEOTIDE SEQUENCE [LARGE SCALE GENOMIC DNA]</scope>
</reference>
<proteinExistence type="predicted"/>
<protein>
    <submittedName>
        <fullName evidence="2">Uncharacterized protein</fullName>
    </submittedName>
</protein>
<evidence type="ECO:0000313" key="3">
    <source>
        <dbReference type="Proteomes" id="UP000596661"/>
    </source>
</evidence>